<keyword evidence="3" id="KW-0813">Transport</keyword>
<keyword evidence="5 10" id="KW-0812">Transmembrane</keyword>
<keyword evidence="7 10" id="KW-1133">Transmembrane helix</keyword>
<evidence type="ECO:0000313" key="11">
    <source>
        <dbReference type="EMBL" id="SDX64030.1"/>
    </source>
</evidence>
<gene>
    <name evidence="11" type="ORF">SAMN03080603_00053</name>
</gene>
<evidence type="ECO:0000256" key="2">
    <source>
        <dbReference type="ARBA" id="ARBA00006742"/>
    </source>
</evidence>
<dbReference type="NCBIfam" id="TIGR00739">
    <property type="entry name" value="yajC"/>
    <property type="match status" value="1"/>
</dbReference>
<accession>A0A1H3DCI2</accession>
<dbReference type="SMART" id="SM01323">
    <property type="entry name" value="YajC"/>
    <property type="match status" value="1"/>
</dbReference>
<evidence type="ECO:0000256" key="8">
    <source>
        <dbReference type="ARBA" id="ARBA00023010"/>
    </source>
</evidence>
<comment type="similarity">
    <text evidence="2">Belongs to the YajC family.</text>
</comment>
<evidence type="ECO:0000313" key="12">
    <source>
        <dbReference type="Proteomes" id="UP000199266"/>
    </source>
</evidence>
<dbReference type="PANTHER" id="PTHR33909">
    <property type="entry name" value="SEC TRANSLOCON ACCESSORY COMPLEX SUBUNIT YAJC"/>
    <property type="match status" value="1"/>
</dbReference>
<dbReference type="EMBL" id="FNPD01000001">
    <property type="protein sequence ID" value="SDX64030.1"/>
    <property type="molecule type" value="Genomic_DNA"/>
</dbReference>
<organism evidence="11 12">
    <name type="scientific">Acetomicrobium thermoterrenum DSM 13490</name>
    <dbReference type="NCBI Taxonomy" id="1120987"/>
    <lineage>
        <taxon>Bacteria</taxon>
        <taxon>Thermotogati</taxon>
        <taxon>Synergistota</taxon>
        <taxon>Synergistia</taxon>
        <taxon>Synergistales</taxon>
        <taxon>Acetomicrobiaceae</taxon>
        <taxon>Acetomicrobium</taxon>
    </lineage>
</organism>
<keyword evidence="8" id="KW-0811">Translocation</keyword>
<reference evidence="12" key="1">
    <citation type="submission" date="2016-10" db="EMBL/GenBank/DDBJ databases">
        <authorList>
            <person name="Varghese N."/>
            <person name="Submissions S."/>
        </authorList>
    </citation>
    <scope>NUCLEOTIDE SEQUENCE [LARGE SCALE GENOMIC DNA]</scope>
    <source>
        <strain evidence="12">DSM 13490</strain>
    </source>
</reference>
<dbReference type="PRINTS" id="PR01853">
    <property type="entry name" value="YAJCTRNLCASE"/>
</dbReference>
<evidence type="ECO:0000256" key="7">
    <source>
        <dbReference type="ARBA" id="ARBA00022989"/>
    </source>
</evidence>
<protein>
    <submittedName>
        <fullName evidence="11">Preprotein translocase subunit YajC</fullName>
    </submittedName>
</protein>
<evidence type="ECO:0000256" key="1">
    <source>
        <dbReference type="ARBA" id="ARBA00004162"/>
    </source>
</evidence>
<dbReference type="InterPro" id="IPR003849">
    <property type="entry name" value="Preprotein_translocase_YajC"/>
</dbReference>
<evidence type="ECO:0000256" key="10">
    <source>
        <dbReference type="SAM" id="Phobius"/>
    </source>
</evidence>
<proteinExistence type="inferred from homology"/>
<dbReference type="GO" id="GO:0005886">
    <property type="term" value="C:plasma membrane"/>
    <property type="evidence" value="ECO:0007669"/>
    <property type="project" value="UniProtKB-SubCell"/>
</dbReference>
<evidence type="ECO:0000256" key="4">
    <source>
        <dbReference type="ARBA" id="ARBA00022475"/>
    </source>
</evidence>
<dbReference type="RefSeq" id="WP_327020370.1">
    <property type="nucleotide sequence ID" value="NZ_FNPD01000001.1"/>
</dbReference>
<comment type="subcellular location">
    <subcellularLocation>
        <location evidence="1">Cell membrane</location>
        <topology evidence="1">Single-pass membrane protein</topology>
    </subcellularLocation>
</comment>
<dbReference type="Pfam" id="PF02699">
    <property type="entry name" value="YajC"/>
    <property type="match status" value="1"/>
</dbReference>
<evidence type="ECO:0000256" key="5">
    <source>
        <dbReference type="ARBA" id="ARBA00022692"/>
    </source>
</evidence>
<feature type="transmembrane region" description="Helical" evidence="10">
    <location>
        <begin position="6"/>
        <end position="25"/>
    </location>
</feature>
<dbReference type="GO" id="GO:0015031">
    <property type="term" value="P:protein transport"/>
    <property type="evidence" value="ECO:0007669"/>
    <property type="project" value="UniProtKB-KW"/>
</dbReference>
<dbReference type="PANTHER" id="PTHR33909:SF1">
    <property type="entry name" value="SEC TRANSLOCON ACCESSORY COMPLEX SUBUNIT YAJC"/>
    <property type="match status" value="1"/>
</dbReference>
<keyword evidence="4" id="KW-1003">Cell membrane</keyword>
<evidence type="ECO:0000256" key="9">
    <source>
        <dbReference type="ARBA" id="ARBA00023136"/>
    </source>
</evidence>
<keyword evidence="12" id="KW-1185">Reference proteome</keyword>
<evidence type="ECO:0000256" key="6">
    <source>
        <dbReference type="ARBA" id="ARBA00022927"/>
    </source>
</evidence>
<dbReference type="Proteomes" id="UP000199266">
    <property type="component" value="Unassembled WGS sequence"/>
</dbReference>
<sequence length="99" mass="10948">MNGQAGLLGMMWPLLLFIVIFYFLLIRPQKKRQKQHQDMLNSIKRGDQVVTAGGIFGTVRDVKDDSFIIEISDGVKIRVLKNAITMKRGGGEAGEATVG</sequence>
<keyword evidence="6" id="KW-0653">Protein transport</keyword>
<dbReference type="AlphaFoldDB" id="A0A1H3DCI2"/>
<name>A0A1H3DCI2_9BACT</name>
<evidence type="ECO:0000256" key="3">
    <source>
        <dbReference type="ARBA" id="ARBA00022448"/>
    </source>
</evidence>
<keyword evidence="9 10" id="KW-0472">Membrane</keyword>